<keyword evidence="1" id="KW-0812">Transmembrane</keyword>
<evidence type="ECO:0000256" key="1">
    <source>
        <dbReference type="SAM" id="Phobius"/>
    </source>
</evidence>
<feature type="transmembrane region" description="Helical" evidence="1">
    <location>
        <begin position="220"/>
        <end position="237"/>
    </location>
</feature>
<feature type="transmembrane region" description="Helical" evidence="1">
    <location>
        <begin position="100"/>
        <end position="125"/>
    </location>
</feature>
<evidence type="ECO:0000313" key="3">
    <source>
        <dbReference type="Proteomes" id="UP000092687"/>
    </source>
</evidence>
<feature type="transmembrane region" description="Helical" evidence="1">
    <location>
        <begin position="278"/>
        <end position="300"/>
    </location>
</feature>
<dbReference type="STRING" id="1215089.BBI08_12400"/>
<dbReference type="RefSeq" id="WP_008497640.1">
    <property type="nucleotide sequence ID" value="NZ_CP016537.2"/>
</dbReference>
<dbReference type="KEGG" id="phc:BBI08_12400"/>
<dbReference type="OrthoDB" id="2987886at2"/>
<dbReference type="Proteomes" id="UP000092687">
    <property type="component" value="Chromosome"/>
</dbReference>
<dbReference type="Pfam" id="PF09991">
    <property type="entry name" value="DUF2232"/>
    <property type="match status" value="1"/>
</dbReference>
<dbReference type="PANTHER" id="PTHR41324">
    <property type="entry name" value="MEMBRANE PROTEIN-RELATED"/>
    <property type="match status" value="1"/>
</dbReference>
<gene>
    <name evidence="2" type="ORF">BBI08_12400</name>
</gene>
<sequence length="319" mass="36051">MQNQQTRQLTNGAMMATVFTVLLAISVYVPVLSIVSTLVLALPIAWYSAKYPWKASALFAAVCLILAFIIGGLLSLPLALIHVPLGLAIGISIYYKKSKLFMFMSASLVLLISLMVQYVASIWLFGINVLEEFSSIFDESYEQAIVMMEKLGASDAYMEDYNELVGQLQFSFETLLPVLLVLVVFSVVWVLLLILLPILKRFGIMAPKFPPFRNMKLPKSVLWYYLIVLLVSLLSEFEPGTMAYMIFINATVLLQFLLFLQGVSFYHFYIHQEGWPKWVTVLVTILAFPLQSFTSIVGIVDLGFDIRGWIKRAHEFKGK</sequence>
<reference evidence="3" key="1">
    <citation type="submission" date="2016-07" db="EMBL/GenBank/DDBJ databases">
        <authorList>
            <person name="See-Too W.S."/>
        </authorList>
    </citation>
    <scope>NUCLEOTIDE SEQUENCE [LARGE SCALE GENOMIC DNA]</scope>
    <source>
        <strain evidence="3">DSM 24743</strain>
    </source>
</reference>
<dbReference type="EMBL" id="CP016537">
    <property type="protein sequence ID" value="ANU14623.1"/>
    <property type="molecule type" value="Genomic_DNA"/>
</dbReference>
<reference evidence="3" key="2">
    <citation type="submission" date="2016-10" db="EMBL/GenBank/DDBJ databases">
        <authorList>
            <person name="See-Too W.S."/>
        </authorList>
    </citation>
    <scope>NUCLEOTIDE SEQUENCE [LARGE SCALE GENOMIC DNA]</scope>
    <source>
        <strain evidence="3">DSM 24743</strain>
    </source>
</reference>
<protein>
    <recommendedName>
        <fullName evidence="4">DUF2232 domain-containing protein</fullName>
    </recommendedName>
</protein>
<proteinExistence type="predicted"/>
<keyword evidence="3" id="KW-1185">Reference proteome</keyword>
<dbReference type="AlphaFoldDB" id="A0A1C7DTU6"/>
<feature type="transmembrane region" description="Helical" evidence="1">
    <location>
        <begin position="243"/>
        <end position="266"/>
    </location>
</feature>
<name>A0A1C7DTU6_9BACL</name>
<feature type="transmembrane region" description="Helical" evidence="1">
    <location>
        <begin position="175"/>
        <end position="199"/>
    </location>
</feature>
<keyword evidence="1" id="KW-0472">Membrane</keyword>
<keyword evidence="1" id="KW-1133">Transmembrane helix</keyword>
<dbReference type="PANTHER" id="PTHR41324:SF1">
    <property type="entry name" value="DUF2232 DOMAIN-CONTAINING PROTEIN"/>
    <property type="match status" value="1"/>
</dbReference>
<dbReference type="InterPro" id="IPR018710">
    <property type="entry name" value="DUF2232"/>
</dbReference>
<evidence type="ECO:0000313" key="2">
    <source>
        <dbReference type="EMBL" id="ANU14623.1"/>
    </source>
</evidence>
<feature type="transmembrane region" description="Helical" evidence="1">
    <location>
        <begin position="12"/>
        <end position="45"/>
    </location>
</feature>
<accession>A0A1C7DTU6</accession>
<feature type="transmembrane region" description="Helical" evidence="1">
    <location>
        <begin position="57"/>
        <end position="88"/>
    </location>
</feature>
<organism evidence="2 3">
    <name type="scientific">Planococcus halocryophilus</name>
    <dbReference type="NCBI Taxonomy" id="1215089"/>
    <lineage>
        <taxon>Bacteria</taxon>
        <taxon>Bacillati</taxon>
        <taxon>Bacillota</taxon>
        <taxon>Bacilli</taxon>
        <taxon>Bacillales</taxon>
        <taxon>Caryophanaceae</taxon>
        <taxon>Planococcus</taxon>
    </lineage>
</organism>
<evidence type="ECO:0008006" key="4">
    <source>
        <dbReference type="Google" id="ProtNLM"/>
    </source>
</evidence>